<evidence type="ECO:0000313" key="2">
    <source>
        <dbReference type="Proteomes" id="UP000828941"/>
    </source>
</evidence>
<comment type="caution">
    <text evidence="1">The sequence shown here is derived from an EMBL/GenBank/DDBJ whole genome shotgun (WGS) entry which is preliminary data.</text>
</comment>
<dbReference type="Proteomes" id="UP000828941">
    <property type="component" value="Chromosome 4"/>
</dbReference>
<name>A0ACB9PD83_BAUVA</name>
<keyword evidence="2" id="KW-1185">Reference proteome</keyword>
<accession>A0ACB9PD83</accession>
<protein>
    <submittedName>
        <fullName evidence="1">Uncharacterized protein</fullName>
    </submittedName>
</protein>
<sequence>MVSPVKIENGNRKSNAREKQGQDNEKGCNIPDETNIDNEEVSYYDDKLKKVFVSENGEDKTEILEISVVRKPIVHLKKKLLVLDVNGLLADIVLRPPKDQKPDAKIDGRAIFKRPFYHEFLKFCFQNFEVGVWSSRAKKNVNKVIDYLMGDMKHKLLFCWDLHHCTVTNFKTLENIHKPLVFKDLRRLWEKNDPDLPWEKDYYIESNTLLIDDSPYKALLNPQYTAIFPPSFTYENIDDNSLGAGGDIREYLEGLAKAENMKEYVEQRPFGEEAISERSESWNFYHSVIGSLSSS</sequence>
<reference evidence="1 2" key="1">
    <citation type="journal article" date="2022" name="DNA Res.">
        <title>Chromosomal-level genome assembly of the orchid tree Bauhinia variegata (Leguminosae; Cercidoideae) supports the allotetraploid origin hypothesis of Bauhinia.</title>
        <authorList>
            <person name="Zhong Y."/>
            <person name="Chen Y."/>
            <person name="Zheng D."/>
            <person name="Pang J."/>
            <person name="Liu Y."/>
            <person name="Luo S."/>
            <person name="Meng S."/>
            <person name="Qian L."/>
            <person name="Wei D."/>
            <person name="Dai S."/>
            <person name="Zhou R."/>
        </authorList>
    </citation>
    <scope>NUCLEOTIDE SEQUENCE [LARGE SCALE GENOMIC DNA]</scope>
    <source>
        <strain evidence="1">BV-YZ2020</strain>
    </source>
</reference>
<evidence type="ECO:0000313" key="1">
    <source>
        <dbReference type="EMBL" id="KAI4346690.1"/>
    </source>
</evidence>
<dbReference type="EMBL" id="CM039429">
    <property type="protein sequence ID" value="KAI4346690.1"/>
    <property type="molecule type" value="Genomic_DNA"/>
</dbReference>
<proteinExistence type="predicted"/>
<gene>
    <name evidence="1" type="ORF">L6164_007563</name>
</gene>
<organism evidence="1 2">
    <name type="scientific">Bauhinia variegata</name>
    <name type="common">Purple orchid tree</name>
    <name type="synonym">Phanera variegata</name>
    <dbReference type="NCBI Taxonomy" id="167791"/>
    <lineage>
        <taxon>Eukaryota</taxon>
        <taxon>Viridiplantae</taxon>
        <taxon>Streptophyta</taxon>
        <taxon>Embryophyta</taxon>
        <taxon>Tracheophyta</taxon>
        <taxon>Spermatophyta</taxon>
        <taxon>Magnoliopsida</taxon>
        <taxon>eudicotyledons</taxon>
        <taxon>Gunneridae</taxon>
        <taxon>Pentapetalae</taxon>
        <taxon>rosids</taxon>
        <taxon>fabids</taxon>
        <taxon>Fabales</taxon>
        <taxon>Fabaceae</taxon>
        <taxon>Cercidoideae</taxon>
        <taxon>Cercideae</taxon>
        <taxon>Bauhiniinae</taxon>
        <taxon>Bauhinia</taxon>
    </lineage>
</organism>